<dbReference type="EMBL" id="JAWZYT010003884">
    <property type="protein sequence ID" value="KAK4296321.1"/>
    <property type="molecule type" value="Genomic_DNA"/>
</dbReference>
<dbReference type="PANTHER" id="PTHR11085:SF10">
    <property type="entry name" value="NAD-DEPENDENT PROTEIN DEACYLASE SIRTUIN-5, MITOCHONDRIAL-RELATED"/>
    <property type="match status" value="1"/>
</dbReference>
<dbReference type="InterPro" id="IPR029035">
    <property type="entry name" value="DHS-like_NAD/FAD-binding_dom"/>
</dbReference>
<evidence type="ECO:0000256" key="3">
    <source>
        <dbReference type="PROSITE-ProRule" id="PRU00236"/>
    </source>
</evidence>
<keyword evidence="3" id="KW-0479">Metal-binding</keyword>
<feature type="binding site" evidence="3">
    <location>
        <position position="206"/>
    </location>
    <ligand>
        <name>Zn(2+)</name>
        <dbReference type="ChEBI" id="CHEBI:29105"/>
    </ligand>
</feature>
<proteinExistence type="predicted"/>
<keyword evidence="3" id="KW-0862">Zinc</keyword>
<dbReference type="PROSITE" id="PS50305">
    <property type="entry name" value="SIRTUIN"/>
    <property type="match status" value="1"/>
</dbReference>
<dbReference type="GO" id="GO:0005759">
    <property type="term" value="C:mitochondrial matrix"/>
    <property type="evidence" value="ECO:0007669"/>
    <property type="project" value="TreeGrafter"/>
</dbReference>
<evidence type="ECO:0000256" key="2">
    <source>
        <dbReference type="ARBA" id="ARBA00023027"/>
    </source>
</evidence>
<feature type="active site" description="Proton acceptor" evidence="3">
    <location>
        <position position="144"/>
    </location>
</feature>
<feature type="binding site" evidence="3">
    <location>
        <position position="203"/>
    </location>
    <ligand>
        <name>Zn(2+)</name>
        <dbReference type="ChEBI" id="CHEBI:29105"/>
    </ligand>
</feature>
<gene>
    <name evidence="5" type="ORF">Pmani_031174</name>
</gene>
<dbReference type="InterPro" id="IPR003000">
    <property type="entry name" value="Sirtuin"/>
</dbReference>
<protein>
    <recommendedName>
        <fullName evidence="4">Deacetylase sirtuin-type domain-containing protein</fullName>
    </recommendedName>
</protein>
<evidence type="ECO:0000259" key="4">
    <source>
        <dbReference type="PROSITE" id="PS50305"/>
    </source>
</evidence>
<dbReference type="InterPro" id="IPR026590">
    <property type="entry name" value="Ssirtuin_cat_dom"/>
</dbReference>
<dbReference type="InterPro" id="IPR026591">
    <property type="entry name" value="Sirtuin_cat_small_dom_sf"/>
</dbReference>
<keyword evidence="6" id="KW-1185">Reference proteome</keyword>
<dbReference type="Proteomes" id="UP001292094">
    <property type="component" value="Unassembled WGS sequence"/>
</dbReference>
<sequence length="297" mass="33284">MDLPRRTCAQLTFVPQHRPCLEESLGRLQEFIDQSRRLFVLTGAGISTESGIPDYRSEGVGLYATSTKRPVQFKVFMESAKARQSYWARNYVGWQRFSSVRPNSAHLALAAWEPSGGGPVHCIVTQNVDRLHHKALSTNIYELHGSAFSVVCMKCERAVTRHSFQHQLRRLNPHVHERSEELRPDGDVELSQEAVSAFRVPLCESCGGGIMKPDIVFFGDNVPRLRVEAVKRELAKCDSLLVLGSSLHVYSGYRFILKGAELGLRMCGVNIGVTRADPHLLFRVDARCGEVLPRITL</sequence>
<keyword evidence="1" id="KW-0808">Transferase</keyword>
<dbReference type="GO" id="GO:0017136">
    <property type="term" value="F:histone deacetylase activity, NAD-dependent"/>
    <property type="evidence" value="ECO:0007669"/>
    <property type="project" value="TreeGrafter"/>
</dbReference>
<evidence type="ECO:0000313" key="6">
    <source>
        <dbReference type="Proteomes" id="UP001292094"/>
    </source>
</evidence>
<keyword evidence="2" id="KW-0520">NAD</keyword>
<evidence type="ECO:0000256" key="1">
    <source>
        <dbReference type="ARBA" id="ARBA00022679"/>
    </source>
</evidence>
<dbReference type="Gene3D" id="3.30.1600.10">
    <property type="entry name" value="SIR2/SIRT2 'Small Domain"/>
    <property type="match status" value="1"/>
</dbReference>
<feature type="binding site" evidence="3">
    <location>
        <position position="152"/>
    </location>
    <ligand>
        <name>Zn(2+)</name>
        <dbReference type="ChEBI" id="CHEBI:29105"/>
    </ligand>
</feature>
<evidence type="ECO:0000313" key="5">
    <source>
        <dbReference type="EMBL" id="KAK4296321.1"/>
    </source>
</evidence>
<accession>A0AAE1NVV2</accession>
<feature type="binding site" evidence="3">
    <location>
        <position position="155"/>
    </location>
    <ligand>
        <name>Zn(2+)</name>
        <dbReference type="ChEBI" id="CHEBI:29105"/>
    </ligand>
</feature>
<dbReference type="InterPro" id="IPR050134">
    <property type="entry name" value="NAD-dep_sirtuin_deacylases"/>
</dbReference>
<dbReference type="GO" id="GO:0046872">
    <property type="term" value="F:metal ion binding"/>
    <property type="evidence" value="ECO:0007669"/>
    <property type="project" value="UniProtKB-KW"/>
</dbReference>
<organism evidence="5 6">
    <name type="scientific">Petrolisthes manimaculis</name>
    <dbReference type="NCBI Taxonomy" id="1843537"/>
    <lineage>
        <taxon>Eukaryota</taxon>
        <taxon>Metazoa</taxon>
        <taxon>Ecdysozoa</taxon>
        <taxon>Arthropoda</taxon>
        <taxon>Crustacea</taxon>
        <taxon>Multicrustacea</taxon>
        <taxon>Malacostraca</taxon>
        <taxon>Eumalacostraca</taxon>
        <taxon>Eucarida</taxon>
        <taxon>Decapoda</taxon>
        <taxon>Pleocyemata</taxon>
        <taxon>Anomura</taxon>
        <taxon>Galatheoidea</taxon>
        <taxon>Porcellanidae</taxon>
        <taxon>Petrolisthes</taxon>
    </lineage>
</organism>
<comment type="caution">
    <text evidence="5">The sequence shown here is derived from an EMBL/GenBank/DDBJ whole genome shotgun (WGS) entry which is preliminary data.</text>
</comment>
<dbReference type="NCBIfam" id="NF003738">
    <property type="entry name" value="PRK05333.1"/>
    <property type="match status" value="1"/>
</dbReference>
<dbReference type="AlphaFoldDB" id="A0AAE1NVV2"/>
<reference evidence="5" key="1">
    <citation type="submission" date="2023-11" db="EMBL/GenBank/DDBJ databases">
        <title>Genome assemblies of two species of porcelain crab, Petrolisthes cinctipes and Petrolisthes manimaculis (Anomura: Porcellanidae).</title>
        <authorList>
            <person name="Angst P."/>
        </authorList>
    </citation>
    <scope>NUCLEOTIDE SEQUENCE</scope>
    <source>
        <strain evidence="5">PB745_02</strain>
        <tissue evidence="5">Gill</tissue>
    </source>
</reference>
<dbReference type="PANTHER" id="PTHR11085">
    <property type="entry name" value="NAD-DEPENDENT PROTEIN DEACYLASE SIRTUIN-5, MITOCHONDRIAL-RELATED"/>
    <property type="match status" value="1"/>
</dbReference>
<dbReference type="GO" id="GO:0070403">
    <property type="term" value="F:NAD+ binding"/>
    <property type="evidence" value="ECO:0007669"/>
    <property type="project" value="InterPro"/>
</dbReference>
<feature type="domain" description="Deacetylase sirtuin-type" evidence="4">
    <location>
        <begin position="18"/>
        <end position="297"/>
    </location>
</feature>
<name>A0AAE1NVV2_9EUCA</name>
<dbReference type="SUPFAM" id="SSF52467">
    <property type="entry name" value="DHS-like NAD/FAD-binding domain"/>
    <property type="match status" value="1"/>
</dbReference>
<dbReference type="Pfam" id="PF02146">
    <property type="entry name" value="SIR2"/>
    <property type="match status" value="1"/>
</dbReference>
<dbReference type="Gene3D" id="3.40.50.1220">
    <property type="entry name" value="TPP-binding domain"/>
    <property type="match status" value="1"/>
</dbReference>